<sequence length="336" mass="35017">MSASGGGTAIIAALAANLGIALTKFIAWFFSGSASMLAEGVHSLADSANQLLLLLGGRRSRRVADEEHPFGYGRERYVYAFVVSIILFSVGGVFSLYEGIEKIAEPHELDNAWLPILVLVISICLEGYSLRTGVKESNRVRGSQSWLPFIRRAKAPELPVVLLEDVAALTGLTFALLGVGLSVITGDSVYDAIGTIMIGTLLIVVAIVLGVETKSLVVGEGATSANVASIRAALEAGHDVERVIHMRTLHLGPDEILVAAKLAFPAADTLGHVAAGIDAAEQRVREAVPAATTIYLEPDVDLGRTATVPSRPAESSAATPTAAPPAATAPAPHESA</sequence>
<keyword evidence="5 7" id="KW-0472">Membrane</keyword>
<dbReference type="RefSeq" id="WP_084416034.1">
    <property type="nucleotide sequence ID" value="NZ_CP015515.1"/>
</dbReference>
<gene>
    <name evidence="9" type="ORF">A6122_2379</name>
</gene>
<dbReference type="PANTHER" id="PTHR13414">
    <property type="entry name" value="HUEL-CATION TRANSPORTER"/>
    <property type="match status" value="1"/>
</dbReference>
<dbReference type="InterPro" id="IPR027469">
    <property type="entry name" value="Cation_efflux_TMD_sf"/>
</dbReference>
<protein>
    <submittedName>
        <fullName evidence="9">Cation diffusion facilitator family transporter</fullName>
    </submittedName>
</protein>
<evidence type="ECO:0000256" key="4">
    <source>
        <dbReference type="ARBA" id="ARBA00022989"/>
    </source>
</evidence>
<dbReference type="InterPro" id="IPR002524">
    <property type="entry name" value="Cation_efflux"/>
</dbReference>
<keyword evidence="3 7" id="KW-0812">Transmembrane</keyword>
<evidence type="ECO:0000256" key="1">
    <source>
        <dbReference type="ARBA" id="ARBA00004141"/>
    </source>
</evidence>
<accession>A0A160KUD5</accession>
<dbReference type="GO" id="GO:0016020">
    <property type="term" value="C:membrane"/>
    <property type="evidence" value="ECO:0007669"/>
    <property type="project" value="UniProtKB-SubCell"/>
</dbReference>
<feature type="domain" description="Cation efflux protein transmembrane" evidence="8">
    <location>
        <begin position="10"/>
        <end position="213"/>
    </location>
</feature>
<dbReference type="Pfam" id="PF01545">
    <property type="entry name" value="Cation_efflux"/>
    <property type="match status" value="1"/>
</dbReference>
<keyword evidence="4 7" id="KW-1133">Transmembrane helix</keyword>
<dbReference type="EMBL" id="CP015515">
    <property type="protein sequence ID" value="AND17496.1"/>
    <property type="molecule type" value="Genomic_DNA"/>
</dbReference>
<dbReference type="InterPro" id="IPR058533">
    <property type="entry name" value="Cation_efflux_TM"/>
</dbReference>
<feature type="transmembrane region" description="Helical" evidence="7">
    <location>
        <begin position="112"/>
        <end position="130"/>
    </location>
</feature>
<dbReference type="NCBIfam" id="TIGR01297">
    <property type="entry name" value="CDF"/>
    <property type="match status" value="1"/>
</dbReference>
<dbReference type="Proteomes" id="UP000077071">
    <property type="component" value="Chromosome"/>
</dbReference>
<evidence type="ECO:0000256" key="3">
    <source>
        <dbReference type="ARBA" id="ARBA00022692"/>
    </source>
</evidence>
<evidence type="ECO:0000256" key="5">
    <source>
        <dbReference type="ARBA" id="ARBA00023136"/>
    </source>
</evidence>
<feature type="transmembrane region" description="Helical" evidence="7">
    <location>
        <begin position="190"/>
        <end position="211"/>
    </location>
</feature>
<feature type="transmembrane region" description="Helical" evidence="7">
    <location>
        <begin position="160"/>
        <end position="184"/>
    </location>
</feature>
<evidence type="ECO:0000256" key="2">
    <source>
        <dbReference type="ARBA" id="ARBA00022448"/>
    </source>
</evidence>
<feature type="region of interest" description="Disordered" evidence="6">
    <location>
        <begin position="303"/>
        <end position="336"/>
    </location>
</feature>
<evidence type="ECO:0000256" key="7">
    <source>
        <dbReference type="SAM" id="Phobius"/>
    </source>
</evidence>
<dbReference type="InterPro" id="IPR036837">
    <property type="entry name" value="Cation_efflux_CTD_sf"/>
</dbReference>
<evidence type="ECO:0000256" key="6">
    <source>
        <dbReference type="SAM" id="MobiDB-lite"/>
    </source>
</evidence>
<dbReference type="KEGG" id="rtn:A6122_2379"/>
<dbReference type="PATRIC" id="fig|33888.3.peg.2649"/>
<keyword evidence="2" id="KW-0813">Transport</keyword>
<feature type="compositionally biased region" description="Low complexity" evidence="6">
    <location>
        <begin position="312"/>
        <end position="336"/>
    </location>
</feature>
<dbReference type="InterPro" id="IPR040177">
    <property type="entry name" value="SLC30A9"/>
</dbReference>
<dbReference type="AlphaFoldDB" id="A0A160KUD5"/>
<organism evidence="9 10">
    <name type="scientific">Rathayibacter tritici</name>
    <dbReference type="NCBI Taxonomy" id="33888"/>
    <lineage>
        <taxon>Bacteria</taxon>
        <taxon>Bacillati</taxon>
        <taxon>Actinomycetota</taxon>
        <taxon>Actinomycetes</taxon>
        <taxon>Micrococcales</taxon>
        <taxon>Microbacteriaceae</taxon>
        <taxon>Rathayibacter</taxon>
    </lineage>
</organism>
<evidence type="ECO:0000259" key="8">
    <source>
        <dbReference type="Pfam" id="PF01545"/>
    </source>
</evidence>
<evidence type="ECO:0000313" key="10">
    <source>
        <dbReference type="Proteomes" id="UP000077071"/>
    </source>
</evidence>
<dbReference type="GO" id="GO:0008324">
    <property type="term" value="F:monoatomic cation transmembrane transporter activity"/>
    <property type="evidence" value="ECO:0007669"/>
    <property type="project" value="InterPro"/>
</dbReference>
<feature type="transmembrane region" description="Helical" evidence="7">
    <location>
        <begin position="7"/>
        <end position="30"/>
    </location>
</feature>
<comment type="subcellular location">
    <subcellularLocation>
        <location evidence="1">Membrane</location>
        <topology evidence="1">Multi-pass membrane protein</topology>
    </subcellularLocation>
</comment>
<evidence type="ECO:0000313" key="9">
    <source>
        <dbReference type="EMBL" id="AND17496.1"/>
    </source>
</evidence>
<dbReference type="SUPFAM" id="SSF160240">
    <property type="entry name" value="Cation efflux protein cytoplasmic domain-like"/>
    <property type="match status" value="1"/>
</dbReference>
<feature type="transmembrane region" description="Helical" evidence="7">
    <location>
        <begin position="77"/>
        <end position="97"/>
    </location>
</feature>
<proteinExistence type="predicted"/>
<dbReference type="Gene3D" id="1.20.1510.10">
    <property type="entry name" value="Cation efflux protein transmembrane domain"/>
    <property type="match status" value="1"/>
</dbReference>
<keyword evidence="10" id="KW-1185">Reference proteome</keyword>
<name>A0A160KUD5_9MICO</name>
<dbReference type="PANTHER" id="PTHR13414:SF9">
    <property type="entry name" value="PROTON-COUPLED ZINC ANTIPORTER SLC30A9, MITOCHONDRIAL"/>
    <property type="match status" value="1"/>
</dbReference>
<dbReference type="SUPFAM" id="SSF161111">
    <property type="entry name" value="Cation efflux protein transmembrane domain-like"/>
    <property type="match status" value="1"/>
</dbReference>
<reference evidence="9 10" key="1">
    <citation type="submission" date="2016-05" db="EMBL/GenBank/DDBJ databases">
        <title>Complete genome sequence of Rathayibacter tritici NCPPB 1953.</title>
        <authorList>
            <person name="Park J."/>
            <person name="Lee H.-H."/>
            <person name="Lee S.-W."/>
            <person name="Seo Y.-S."/>
        </authorList>
    </citation>
    <scope>NUCLEOTIDE SEQUENCE [LARGE SCALE GENOMIC DNA]</scope>
    <source>
        <strain evidence="9 10">NCPPB 1953</strain>
    </source>
</reference>
<dbReference type="GO" id="GO:0006829">
    <property type="term" value="P:zinc ion transport"/>
    <property type="evidence" value="ECO:0007669"/>
    <property type="project" value="InterPro"/>
</dbReference>
<dbReference type="OrthoDB" id="9806522at2"/>
<dbReference type="STRING" id="33888.A6122_2379"/>